<sequence>MTDEVRGHGGAVGPPWSVDVLADLHAGVLGERESAELWPLVNANPEARAVIDALEATSADLSSLASGPVEPMPADVAARIDAALAQEQQARGSNVVSLDAARARRKKRAGWAAGLLAAAAAVVAAVLVVVPGTGGNETGGVAQPAPSSGPGGSASETPPLALHDGNVGEAVGDVNGVRDFGPLGNEARLDACVEAAGIDPDVQPIGFRPATVNGQEAVLVLYTTGELARYRLIALAPDCGPDNPGLLLDETIGR</sequence>
<feature type="compositionally biased region" description="Low complexity" evidence="1">
    <location>
        <begin position="139"/>
        <end position="159"/>
    </location>
</feature>
<organism evidence="3 4">
    <name type="scientific">Prauserella oleivorans</name>
    <dbReference type="NCBI Taxonomy" id="1478153"/>
    <lineage>
        <taxon>Bacteria</taxon>
        <taxon>Bacillati</taxon>
        <taxon>Actinomycetota</taxon>
        <taxon>Actinomycetes</taxon>
        <taxon>Pseudonocardiales</taxon>
        <taxon>Pseudonocardiaceae</taxon>
        <taxon>Prauserella</taxon>
    </lineage>
</organism>
<keyword evidence="4" id="KW-1185">Reference proteome</keyword>
<evidence type="ECO:0008006" key="5">
    <source>
        <dbReference type="Google" id="ProtNLM"/>
    </source>
</evidence>
<protein>
    <recommendedName>
        <fullName evidence="5">Anti-sigma factor</fullName>
    </recommendedName>
</protein>
<evidence type="ECO:0000256" key="1">
    <source>
        <dbReference type="SAM" id="MobiDB-lite"/>
    </source>
</evidence>
<comment type="caution">
    <text evidence="3">The sequence shown here is derived from an EMBL/GenBank/DDBJ whole genome shotgun (WGS) entry which is preliminary data.</text>
</comment>
<keyword evidence="2" id="KW-0812">Transmembrane</keyword>
<gene>
    <name evidence="3" type="ORF">ACFS2C_26310</name>
</gene>
<evidence type="ECO:0000256" key="2">
    <source>
        <dbReference type="SAM" id="Phobius"/>
    </source>
</evidence>
<accession>A0ABW5WIG7</accession>
<evidence type="ECO:0000313" key="4">
    <source>
        <dbReference type="Proteomes" id="UP001597478"/>
    </source>
</evidence>
<proteinExistence type="predicted"/>
<dbReference type="Proteomes" id="UP001597478">
    <property type="component" value="Unassembled WGS sequence"/>
</dbReference>
<dbReference type="RefSeq" id="WP_377395519.1">
    <property type="nucleotide sequence ID" value="NZ_JBHSAN010000054.1"/>
</dbReference>
<keyword evidence="2" id="KW-0472">Membrane</keyword>
<dbReference type="EMBL" id="JBHUOF010000049">
    <property type="protein sequence ID" value="MFD2802912.1"/>
    <property type="molecule type" value="Genomic_DNA"/>
</dbReference>
<name>A0ABW5WIG7_9PSEU</name>
<feature type="region of interest" description="Disordered" evidence="1">
    <location>
        <begin position="135"/>
        <end position="168"/>
    </location>
</feature>
<feature type="transmembrane region" description="Helical" evidence="2">
    <location>
        <begin position="109"/>
        <end position="130"/>
    </location>
</feature>
<keyword evidence="2" id="KW-1133">Transmembrane helix</keyword>
<evidence type="ECO:0000313" key="3">
    <source>
        <dbReference type="EMBL" id="MFD2802912.1"/>
    </source>
</evidence>
<reference evidence="4" key="1">
    <citation type="journal article" date="2019" name="Int. J. Syst. Evol. Microbiol.">
        <title>The Global Catalogue of Microorganisms (GCM) 10K type strain sequencing project: providing services to taxonomists for standard genome sequencing and annotation.</title>
        <authorList>
            <consortium name="The Broad Institute Genomics Platform"/>
            <consortium name="The Broad Institute Genome Sequencing Center for Infectious Disease"/>
            <person name="Wu L."/>
            <person name="Ma J."/>
        </authorList>
    </citation>
    <scope>NUCLEOTIDE SEQUENCE [LARGE SCALE GENOMIC DNA]</scope>
    <source>
        <strain evidence="4">IBRC-M 10906</strain>
    </source>
</reference>